<dbReference type="Pfam" id="PF01498">
    <property type="entry name" value="HTH_Tnp_Tc3_2"/>
    <property type="match status" value="1"/>
</dbReference>
<dbReference type="OrthoDB" id="6379886at2759"/>
<dbReference type="Gene3D" id="3.30.420.10">
    <property type="entry name" value="Ribonuclease H-like superfamily/Ribonuclease H"/>
    <property type="match status" value="1"/>
</dbReference>
<feature type="domain" description="Tc1-like transposase DDE" evidence="4">
    <location>
        <begin position="152"/>
        <end position="304"/>
    </location>
</feature>
<protein>
    <submittedName>
        <fullName evidence="5">Transposable element Tc1 transposase</fullName>
    </submittedName>
</protein>
<evidence type="ECO:0000313" key="6">
    <source>
        <dbReference type="Proteomes" id="UP000324222"/>
    </source>
</evidence>
<dbReference type="GO" id="GO:0015074">
    <property type="term" value="P:DNA integration"/>
    <property type="evidence" value="ECO:0007669"/>
    <property type="project" value="InterPro"/>
</dbReference>
<dbReference type="Pfam" id="PF13358">
    <property type="entry name" value="DDE_3"/>
    <property type="match status" value="1"/>
</dbReference>
<dbReference type="InterPro" id="IPR047655">
    <property type="entry name" value="Transpos_IS630-like"/>
</dbReference>
<dbReference type="NCBIfam" id="NF033545">
    <property type="entry name" value="transpos_IS630"/>
    <property type="match status" value="1"/>
</dbReference>
<dbReference type="PANTHER" id="PTHR46068:SF1">
    <property type="entry name" value="TRANSPOSASE IS30-LIKE HTH DOMAIN-CONTAINING PROTEIN"/>
    <property type="match status" value="1"/>
</dbReference>
<dbReference type="InterPro" id="IPR038717">
    <property type="entry name" value="Tc1-like_DDE_dom"/>
</dbReference>
<evidence type="ECO:0000256" key="1">
    <source>
        <dbReference type="ARBA" id="ARBA00004123"/>
    </source>
</evidence>
<name>A0A5B7I4P9_PORTR</name>
<feature type="domain" description="Transposase Tc1-like" evidence="3">
    <location>
        <begin position="75"/>
        <end position="141"/>
    </location>
</feature>
<organism evidence="5 6">
    <name type="scientific">Portunus trituberculatus</name>
    <name type="common">Swimming crab</name>
    <name type="synonym">Neptunus trituberculatus</name>
    <dbReference type="NCBI Taxonomy" id="210409"/>
    <lineage>
        <taxon>Eukaryota</taxon>
        <taxon>Metazoa</taxon>
        <taxon>Ecdysozoa</taxon>
        <taxon>Arthropoda</taxon>
        <taxon>Crustacea</taxon>
        <taxon>Multicrustacea</taxon>
        <taxon>Malacostraca</taxon>
        <taxon>Eumalacostraca</taxon>
        <taxon>Eucarida</taxon>
        <taxon>Decapoda</taxon>
        <taxon>Pleocyemata</taxon>
        <taxon>Brachyura</taxon>
        <taxon>Eubrachyura</taxon>
        <taxon>Portunoidea</taxon>
        <taxon>Portunidae</taxon>
        <taxon>Portuninae</taxon>
        <taxon>Portunus</taxon>
    </lineage>
</organism>
<dbReference type="Gene3D" id="1.10.10.60">
    <property type="entry name" value="Homeodomain-like"/>
    <property type="match status" value="1"/>
</dbReference>
<evidence type="ECO:0000259" key="3">
    <source>
        <dbReference type="Pfam" id="PF01498"/>
    </source>
</evidence>
<feature type="region of interest" description="Disordered" evidence="2">
    <location>
        <begin position="45"/>
        <end position="71"/>
    </location>
</feature>
<dbReference type="GO" id="GO:0006313">
    <property type="term" value="P:DNA transposition"/>
    <property type="evidence" value="ECO:0007669"/>
    <property type="project" value="InterPro"/>
</dbReference>
<reference evidence="5 6" key="1">
    <citation type="submission" date="2019-05" db="EMBL/GenBank/DDBJ databases">
        <title>Another draft genome of Portunus trituberculatus and its Hox gene families provides insights of decapod evolution.</title>
        <authorList>
            <person name="Jeong J.-H."/>
            <person name="Song I."/>
            <person name="Kim S."/>
            <person name="Choi T."/>
            <person name="Kim D."/>
            <person name="Ryu S."/>
            <person name="Kim W."/>
        </authorList>
    </citation>
    <scope>NUCLEOTIDE SEQUENCE [LARGE SCALE GENOMIC DNA]</scope>
    <source>
        <tissue evidence="5">Muscle</tissue>
    </source>
</reference>
<dbReference type="Proteomes" id="UP000324222">
    <property type="component" value="Unassembled WGS sequence"/>
</dbReference>
<accession>A0A5B7I4P9</accession>
<dbReference type="InterPro" id="IPR036397">
    <property type="entry name" value="RNaseH_sf"/>
</dbReference>
<sequence>MGSKRHYKREEVAQIIALKDAGLETKDIVNQTGISERTVRRWVARHREEGGPDVPFTKPRPGRPKKTNERSNNIIKRTIEKYPRSTARKIKQDNPDVFGEVSVRTVARRIQDLGYKRYRPIKKPILSKRNRAKRLAFAKKYITYTDEDWMKVFWSDESNFTVVDGRSGSLYRHRGSDPLDPRYTQGTVKFPGWLMFWGGFTGYGKSELVRVSRQSGECVNAASYLELLCDYLPDAMEKTQANLFQQDGATSHTAKCVTNWLKDCCVNFINDWPGQSPDLNPIENLWNSMKRRLQGKNVDSYDKLEREVRSAWNSIPLEECRNLALSMKTRLQEVIKKKGGHTKY</sequence>
<dbReference type="InterPro" id="IPR002492">
    <property type="entry name" value="Transposase_Tc1-like"/>
</dbReference>
<evidence type="ECO:0000259" key="4">
    <source>
        <dbReference type="Pfam" id="PF13358"/>
    </source>
</evidence>
<comment type="caution">
    <text evidence="5">The sequence shown here is derived from an EMBL/GenBank/DDBJ whole genome shotgun (WGS) entry which is preliminary data.</text>
</comment>
<dbReference type="Pfam" id="PF13551">
    <property type="entry name" value="HTH_29"/>
    <property type="match status" value="1"/>
</dbReference>
<gene>
    <name evidence="5" type="primary">tc1a_7</name>
    <name evidence="5" type="ORF">E2C01_071262</name>
</gene>
<dbReference type="SUPFAM" id="SSF46689">
    <property type="entry name" value="Homeodomain-like"/>
    <property type="match status" value="1"/>
</dbReference>
<dbReference type="InterPro" id="IPR009057">
    <property type="entry name" value="Homeodomain-like_sf"/>
</dbReference>
<dbReference type="AlphaFoldDB" id="A0A5B7I4P9"/>
<comment type="subcellular location">
    <subcellularLocation>
        <location evidence="1">Nucleus</location>
    </subcellularLocation>
</comment>
<keyword evidence="6" id="KW-1185">Reference proteome</keyword>
<dbReference type="GO" id="GO:0005634">
    <property type="term" value="C:nucleus"/>
    <property type="evidence" value="ECO:0007669"/>
    <property type="project" value="UniProtKB-SubCell"/>
</dbReference>
<dbReference type="GO" id="GO:0003677">
    <property type="term" value="F:DNA binding"/>
    <property type="evidence" value="ECO:0007669"/>
    <property type="project" value="InterPro"/>
</dbReference>
<evidence type="ECO:0000256" key="2">
    <source>
        <dbReference type="SAM" id="MobiDB-lite"/>
    </source>
</evidence>
<proteinExistence type="predicted"/>
<evidence type="ECO:0000313" key="5">
    <source>
        <dbReference type="EMBL" id="MPC76829.1"/>
    </source>
</evidence>
<dbReference type="EMBL" id="VSRR010044322">
    <property type="protein sequence ID" value="MPC76829.1"/>
    <property type="molecule type" value="Genomic_DNA"/>
</dbReference>
<dbReference type="PANTHER" id="PTHR46068">
    <property type="entry name" value="PROTEIN CBG27172"/>
    <property type="match status" value="1"/>
</dbReference>